<dbReference type="AlphaFoldDB" id="A0A1H7JLI8"/>
<dbReference type="Proteomes" id="UP000182719">
    <property type="component" value="Unassembled WGS sequence"/>
</dbReference>
<gene>
    <name evidence="2" type="ORF">SAMN05444354_102235</name>
</gene>
<feature type="signal peptide" evidence="1">
    <location>
        <begin position="1"/>
        <end position="21"/>
    </location>
</feature>
<accession>A0A1H7JLI8</accession>
<proteinExistence type="predicted"/>
<protein>
    <submittedName>
        <fullName evidence="2">Uncharacterized protein</fullName>
    </submittedName>
</protein>
<dbReference type="OrthoDB" id="5519085at2"/>
<evidence type="ECO:0000256" key="1">
    <source>
        <dbReference type="SAM" id="SignalP"/>
    </source>
</evidence>
<dbReference type="EMBL" id="FOAP01000002">
    <property type="protein sequence ID" value="SEK74790.1"/>
    <property type="molecule type" value="Genomic_DNA"/>
</dbReference>
<feature type="chain" id="PRO_5010209307" evidence="1">
    <location>
        <begin position="22"/>
        <end position="127"/>
    </location>
</feature>
<dbReference type="RefSeq" id="WP_143101318.1">
    <property type="nucleotide sequence ID" value="NZ_FOAP01000002.1"/>
</dbReference>
<evidence type="ECO:0000313" key="3">
    <source>
        <dbReference type="Proteomes" id="UP000182719"/>
    </source>
</evidence>
<keyword evidence="3" id="KW-1185">Reference proteome</keyword>
<evidence type="ECO:0000313" key="2">
    <source>
        <dbReference type="EMBL" id="SEK74790.1"/>
    </source>
</evidence>
<reference evidence="3" key="1">
    <citation type="submission" date="2016-10" db="EMBL/GenBank/DDBJ databases">
        <authorList>
            <person name="Varghese N."/>
            <person name="Submissions S."/>
        </authorList>
    </citation>
    <scope>NUCLEOTIDE SEQUENCE [LARGE SCALE GENOMIC DNA]</scope>
    <source>
        <strain evidence="3">DSM 17044</strain>
    </source>
</reference>
<name>A0A1H7JLI8_STIAU</name>
<organism evidence="2 3">
    <name type="scientific">Stigmatella aurantiaca</name>
    <dbReference type="NCBI Taxonomy" id="41"/>
    <lineage>
        <taxon>Bacteria</taxon>
        <taxon>Pseudomonadati</taxon>
        <taxon>Myxococcota</taxon>
        <taxon>Myxococcia</taxon>
        <taxon>Myxococcales</taxon>
        <taxon>Cystobacterineae</taxon>
        <taxon>Archangiaceae</taxon>
        <taxon>Stigmatella</taxon>
    </lineage>
</organism>
<sequence>MKAQFGLIAVLGLLGSPSALAGAKWATGVVVTSTYAYGTVGYARSSPDSVQRIGCKTYYVAGYGTTGECKAYNSAGQSLFCSTQNPEMIAVMRSITSISYIAFTRNSAGQCVEVDVDNSSEYPPMQP</sequence>
<keyword evidence="1" id="KW-0732">Signal</keyword>